<keyword evidence="9" id="KW-0129">CBS domain</keyword>
<reference evidence="11 12" key="1">
    <citation type="journal article" date="2016" name="Nat. Commun.">
        <title>Thousands of microbial genomes shed light on interconnected biogeochemical processes in an aquifer system.</title>
        <authorList>
            <person name="Anantharaman K."/>
            <person name="Brown C.T."/>
            <person name="Hug L.A."/>
            <person name="Sharon I."/>
            <person name="Castelle C.J."/>
            <person name="Probst A.J."/>
            <person name="Thomas B.C."/>
            <person name="Singh A."/>
            <person name="Wilkins M.J."/>
            <person name="Karaoz U."/>
            <person name="Brodie E.L."/>
            <person name="Williams K.H."/>
            <person name="Hubbard S.S."/>
            <person name="Banfield J.F."/>
        </authorList>
    </citation>
    <scope>NUCLEOTIDE SEQUENCE [LARGE SCALE GENOMIC DNA]</scope>
</reference>
<feature type="domain" description="CBS" evidence="10">
    <location>
        <begin position="74"/>
        <end position="131"/>
    </location>
</feature>
<dbReference type="Gene3D" id="3.40.1390.20">
    <property type="entry name" value="HprK N-terminal domain-like"/>
    <property type="match status" value="1"/>
</dbReference>
<dbReference type="GO" id="GO:0005737">
    <property type="term" value="C:cytoplasm"/>
    <property type="evidence" value="ECO:0007669"/>
    <property type="project" value="InterPro"/>
</dbReference>
<keyword evidence="5" id="KW-0378">Hydrolase</keyword>
<dbReference type="InterPro" id="IPR000644">
    <property type="entry name" value="CBS_dom"/>
</dbReference>
<name>A0A1F6G7F4_9PROT</name>
<dbReference type="SMART" id="SM01131">
    <property type="entry name" value="DHHA2"/>
    <property type="match status" value="1"/>
</dbReference>
<dbReference type="InterPro" id="IPR028979">
    <property type="entry name" value="Ser_kin/Pase_Hpr-like_N_sf"/>
</dbReference>
<dbReference type="SUPFAM" id="SSF75138">
    <property type="entry name" value="HprK N-terminal domain-like"/>
    <property type="match status" value="1"/>
</dbReference>
<dbReference type="SUPFAM" id="SSF64182">
    <property type="entry name" value="DHH phosphoesterases"/>
    <property type="match status" value="1"/>
</dbReference>
<keyword evidence="4" id="KW-0479">Metal-binding</keyword>
<dbReference type="PANTHER" id="PTHR12112:SF22">
    <property type="entry name" value="MANGANESE-DEPENDENT INORGANIC PYROPHOSPHATASE-RELATED"/>
    <property type="match status" value="1"/>
</dbReference>
<dbReference type="InterPro" id="IPR038763">
    <property type="entry name" value="DHH_sf"/>
</dbReference>
<evidence type="ECO:0000256" key="1">
    <source>
        <dbReference type="ARBA" id="ARBA00001936"/>
    </source>
</evidence>
<evidence type="ECO:0000256" key="5">
    <source>
        <dbReference type="ARBA" id="ARBA00022801"/>
    </source>
</evidence>
<organism evidence="11 12">
    <name type="scientific">Candidatus Lambdaproteobacteria bacterium RIFOXYD2_FULL_50_16</name>
    <dbReference type="NCBI Taxonomy" id="1817772"/>
    <lineage>
        <taxon>Bacteria</taxon>
        <taxon>Pseudomonadati</taxon>
        <taxon>Pseudomonadota</taxon>
        <taxon>Candidatus Lambdaproteobacteria</taxon>
    </lineage>
</organism>
<dbReference type="InterPro" id="IPR046342">
    <property type="entry name" value="CBS_dom_sf"/>
</dbReference>
<protein>
    <recommendedName>
        <fullName evidence="3">inorganic diphosphatase</fullName>
        <ecNumber evidence="3">3.6.1.1</ecNumber>
    </recommendedName>
    <alternativeName>
        <fullName evidence="7">Pyrophosphate phospho-hydrolase</fullName>
    </alternativeName>
</protein>
<dbReference type="EMBL" id="MFNE01000043">
    <property type="protein sequence ID" value="OGG94043.1"/>
    <property type="molecule type" value="Genomic_DNA"/>
</dbReference>
<dbReference type="SMART" id="SM00116">
    <property type="entry name" value="CBS"/>
    <property type="match status" value="2"/>
</dbReference>
<dbReference type="GO" id="GO:0046872">
    <property type="term" value="F:metal ion binding"/>
    <property type="evidence" value="ECO:0007669"/>
    <property type="project" value="UniProtKB-KW"/>
</dbReference>
<evidence type="ECO:0000256" key="6">
    <source>
        <dbReference type="ARBA" id="ARBA00023211"/>
    </source>
</evidence>
<accession>A0A1F6G7F4</accession>
<dbReference type="AlphaFoldDB" id="A0A1F6G7F4"/>
<evidence type="ECO:0000256" key="9">
    <source>
        <dbReference type="PROSITE-ProRule" id="PRU00703"/>
    </source>
</evidence>
<dbReference type="EC" id="3.6.1.1" evidence="3"/>
<evidence type="ECO:0000313" key="11">
    <source>
        <dbReference type="EMBL" id="OGG94043.1"/>
    </source>
</evidence>
<dbReference type="InterPro" id="IPR004097">
    <property type="entry name" value="DHHA2"/>
</dbReference>
<dbReference type="Gene3D" id="3.10.310.20">
    <property type="entry name" value="DHHA2 domain"/>
    <property type="match status" value="1"/>
</dbReference>
<keyword evidence="6" id="KW-0464">Manganese</keyword>
<dbReference type="InterPro" id="IPR001667">
    <property type="entry name" value="DDH_dom"/>
</dbReference>
<dbReference type="Proteomes" id="UP000178449">
    <property type="component" value="Unassembled WGS sequence"/>
</dbReference>
<dbReference type="SUPFAM" id="SSF54631">
    <property type="entry name" value="CBS-domain pair"/>
    <property type="match status" value="1"/>
</dbReference>
<proteinExistence type="predicted"/>
<evidence type="ECO:0000256" key="8">
    <source>
        <dbReference type="ARBA" id="ARBA00047820"/>
    </source>
</evidence>
<gene>
    <name evidence="11" type="ORF">A2527_09320</name>
</gene>
<dbReference type="GO" id="GO:0004427">
    <property type="term" value="F:inorganic diphosphate phosphatase activity"/>
    <property type="evidence" value="ECO:0007669"/>
    <property type="project" value="UniProtKB-EC"/>
</dbReference>
<evidence type="ECO:0000256" key="4">
    <source>
        <dbReference type="ARBA" id="ARBA00022723"/>
    </source>
</evidence>
<dbReference type="STRING" id="1817772.A2527_09320"/>
<comment type="cofactor">
    <cofactor evidence="1">
        <name>Mn(2+)</name>
        <dbReference type="ChEBI" id="CHEBI:29035"/>
    </cofactor>
</comment>
<dbReference type="Gene3D" id="3.90.1640.10">
    <property type="entry name" value="inorganic pyrophosphatase (n-terminal core)"/>
    <property type="match status" value="2"/>
</dbReference>
<dbReference type="Pfam" id="PF02833">
    <property type="entry name" value="DHHA2"/>
    <property type="match status" value="1"/>
</dbReference>
<evidence type="ECO:0000256" key="7">
    <source>
        <dbReference type="ARBA" id="ARBA00032535"/>
    </source>
</evidence>
<feature type="domain" description="CBS" evidence="10">
    <location>
        <begin position="253"/>
        <end position="309"/>
    </location>
</feature>
<dbReference type="PANTHER" id="PTHR12112">
    <property type="entry name" value="BNIP - RELATED"/>
    <property type="match status" value="1"/>
</dbReference>
<evidence type="ECO:0000256" key="2">
    <source>
        <dbReference type="ARBA" id="ARBA00011643"/>
    </source>
</evidence>
<dbReference type="Pfam" id="PF01368">
    <property type="entry name" value="DHH"/>
    <property type="match status" value="1"/>
</dbReference>
<dbReference type="InterPro" id="IPR038222">
    <property type="entry name" value="DHHA2_dom_sf"/>
</dbReference>
<comment type="catalytic activity">
    <reaction evidence="8">
        <text>diphosphate + H2O = 2 phosphate + H(+)</text>
        <dbReference type="Rhea" id="RHEA:24576"/>
        <dbReference type="ChEBI" id="CHEBI:15377"/>
        <dbReference type="ChEBI" id="CHEBI:15378"/>
        <dbReference type="ChEBI" id="CHEBI:33019"/>
        <dbReference type="ChEBI" id="CHEBI:43474"/>
        <dbReference type="EC" id="3.6.1.1"/>
    </reaction>
</comment>
<evidence type="ECO:0000259" key="10">
    <source>
        <dbReference type="PROSITE" id="PS51371"/>
    </source>
</evidence>
<dbReference type="PROSITE" id="PS51371">
    <property type="entry name" value="CBS"/>
    <property type="match status" value="2"/>
</dbReference>
<comment type="caution">
    <text evidence="11">The sequence shown here is derived from an EMBL/GenBank/DDBJ whole genome shotgun (WGS) entry which is preliminary data.</text>
</comment>
<dbReference type="Pfam" id="PF00571">
    <property type="entry name" value="CBS"/>
    <property type="match status" value="2"/>
</dbReference>
<evidence type="ECO:0000256" key="3">
    <source>
        <dbReference type="ARBA" id="ARBA00012146"/>
    </source>
</evidence>
<evidence type="ECO:0000313" key="12">
    <source>
        <dbReference type="Proteomes" id="UP000178449"/>
    </source>
</evidence>
<sequence>MKRTLVIGHKNPDSDSICSAKAFAALKNQLSGGESFLAARCGSLNKQTRYIFDRFGLSAPLFVKDVYPKVEGVMTEAVNSVLEDTPLIEVMGAAESLKVRSQPVVDTNRRLLGMITMMDLTHFFLEGTGPKRPTYRIRPHNLKRVIRGACLQEGKTEEREAVLMAGAMSKERFLERFAELDPENCLLAVGCREDIVNEAVKLQIPILILTGINPDKNPLAELLKDYKGWVFISEDDTADTLRRVALAVHAGAIMSPVPSLSPSDYVDEASIKITEGGHKTLPVLDDSGALVGIFSKSDLIKKEPQRLILMDHNELAQAVDGAEGAEIIEIVDHHRLGTIKTKNPVHFYAKPVGSTCTLVYQQYLINHVPLDPKTAVMLLCGVLTDTVILKSPTATDEDRQAIEALAKIAGEDWQRLGIDLFSATDSLKTRQPSEVLKTDFKCFAEYGAEVGIGQVEVVTLEDLAEVQGALKAELDRVRAEKNLTIAMLLVTDIIKETSILLTTEHPGFEKAVAYKRLSPGHFDLPNVLSRKKQLLPEVLRVFEELAG</sequence>
<dbReference type="InterPro" id="IPR010766">
    <property type="entry name" value="DRTGG"/>
</dbReference>
<dbReference type="NCBIfam" id="NF011443">
    <property type="entry name" value="PRK14869.1-5"/>
    <property type="match status" value="1"/>
</dbReference>
<dbReference type="Pfam" id="PF07085">
    <property type="entry name" value="DRTGG"/>
    <property type="match status" value="1"/>
</dbReference>
<comment type="subunit">
    <text evidence="2">Homohexamer.</text>
</comment>